<dbReference type="AlphaFoldDB" id="A0A1H1UTL7"/>
<dbReference type="InterPro" id="IPR018511">
    <property type="entry name" value="Hemolysin-typ_Ca-bd_CS"/>
</dbReference>
<dbReference type="InterPro" id="IPR011049">
    <property type="entry name" value="Serralysin-like_metalloprot_C"/>
</dbReference>
<sequence length="559" mass="58770">MSRSLAAFAATTMAAALLSVTAPAEAATYSSSGQRCTKVGTARADRLVGTSRNDVICGRGGNDVITGGGGNDVIDGGSGADRVDAGTGNDRVYAGSGRDVVTGSSGDDRLVGGDDDDTIEGSPGDDALFGGTGDDDLLGGTGSDDVDGGAGTNYCDEPSEDRQTACTVDQEAPRILEVRPDRSSVDVSTAAQVVTVMVHAVDDTGILVVTLEATSHDGANRLLASSRTRTSGTPRDGWWRVRLEVPRFLPSATWDLQASLQDRLMRAGGAEVTPELTVVDDHPDLAAPVVRSFAATRTRVDVRQAPASLAVRTRITDDASGVHDVLACAEPLTDQGYGQGTDHCWGTPRTSGTATDSFWDIHFEMSRRAPSGTYAFRICTSDRAHTDRTTCWISQAEADYRRSRGWPVTAPLLPGGGGTLEVVGLGEDVNAPVLGTVTVSPAVVDASAGARRAYVYVRATDVEGLDQGDILVSVYHEDGRTVLQSRYWAFPHEGTPQDGTWRVPLDVLGGTPPGRYVVEVTLRDRAHETTYAPADHLIGTGWVAFTSGQATNGGYLVVR</sequence>
<dbReference type="SUPFAM" id="SSF51120">
    <property type="entry name" value="beta-Roll"/>
    <property type="match status" value="1"/>
</dbReference>
<evidence type="ECO:0000256" key="4">
    <source>
        <dbReference type="SAM" id="SignalP"/>
    </source>
</evidence>
<accession>A0A1H1UTL7</accession>
<organism evidence="5 6">
    <name type="scientific">Nocardioides scoriae</name>
    <dbReference type="NCBI Taxonomy" id="642780"/>
    <lineage>
        <taxon>Bacteria</taxon>
        <taxon>Bacillati</taxon>
        <taxon>Actinomycetota</taxon>
        <taxon>Actinomycetes</taxon>
        <taxon>Propionibacteriales</taxon>
        <taxon>Nocardioidaceae</taxon>
        <taxon>Nocardioides</taxon>
    </lineage>
</organism>
<feature type="compositionally biased region" description="Gly residues" evidence="3">
    <location>
        <begin position="68"/>
        <end position="79"/>
    </location>
</feature>
<name>A0A1H1UTL7_9ACTN</name>
<dbReference type="Proteomes" id="UP000198859">
    <property type="component" value="Chromosome I"/>
</dbReference>
<dbReference type="PANTHER" id="PTHR38340">
    <property type="entry name" value="S-LAYER PROTEIN"/>
    <property type="match status" value="1"/>
</dbReference>
<evidence type="ECO:0000313" key="5">
    <source>
        <dbReference type="EMBL" id="SDS75892.1"/>
    </source>
</evidence>
<protein>
    <submittedName>
        <fullName evidence="5">Hemolysin-type calcium-binding repeat-containing protein</fullName>
    </submittedName>
</protein>
<keyword evidence="6" id="KW-1185">Reference proteome</keyword>
<dbReference type="PRINTS" id="PR00313">
    <property type="entry name" value="CABNDNGRPT"/>
</dbReference>
<comment type="subcellular location">
    <subcellularLocation>
        <location evidence="1">Secreted</location>
    </subcellularLocation>
</comment>
<evidence type="ECO:0000313" key="6">
    <source>
        <dbReference type="Proteomes" id="UP000198859"/>
    </source>
</evidence>
<dbReference type="PANTHER" id="PTHR38340:SF1">
    <property type="entry name" value="S-LAYER PROTEIN"/>
    <property type="match status" value="1"/>
</dbReference>
<evidence type="ECO:0000256" key="3">
    <source>
        <dbReference type="SAM" id="MobiDB-lite"/>
    </source>
</evidence>
<reference evidence="6" key="1">
    <citation type="submission" date="2016-10" db="EMBL/GenBank/DDBJ databases">
        <authorList>
            <person name="Varghese N."/>
            <person name="Submissions S."/>
        </authorList>
    </citation>
    <scope>NUCLEOTIDE SEQUENCE [LARGE SCALE GENOMIC DNA]</scope>
    <source>
        <strain evidence="6">DSM 22127</strain>
    </source>
</reference>
<dbReference type="PROSITE" id="PS00330">
    <property type="entry name" value="HEMOLYSIN_CALCIUM"/>
    <property type="match status" value="3"/>
</dbReference>
<proteinExistence type="predicted"/>
<feature type="signal peptide" evidence="4">
    <location>
        <begin position="1"/>
        <end position="26"/>
    </location>
</feature>
<evidence type="ECO:0000256" key="1">
    <source>
        <dbReference type="ARBA" id="ARBA00004613"/>
    </source>
</evidence>
<dbReference type="InterPro" id="IPR050557">
    <property type="entry name" value="RTX_toxin/Mannuronan_C5-epim"/>
</dbReference>
<dbReference type="GO" id="GO:0005509">
    <property type="term" value="F:calcium ion binding"/>
    <property type="evidence" value="ECO:0007669"/>
    <property type="project" value="InterPro"/>
</dbReference>
<feature type="chain" id="PRO_5009262645" evidence="4">
    <location>
        <begin position="27"/>
        <end position="559"/>
    </location>
</feature>
<keyword evidence="4" id="KW-0732">Signal</keyword>
<dbReference type="STRING" id="642780.SAMN04488570_2622"/>
<keyword evidence="2" id="KW-0964">Secreted</keyword>
<dbReference type="Pfam" id="PF00353">
    <property type="entry name" value="HemolysinCabind"/>
    <property type="match status" value="2"/>
</dbReference>
<gene>
    <name evidence="5" type="ORF">SAMN04488570_2622</name>
</gene>
<dbReference type="GO" id="GO:0005576">
    <property type="term" value="C:extracellular region"/>
    <property type="evidence" value="ECO:0007669"/>
    <property type="project" value="UniProtKB-SubCell"/>
</dbReference>
<dbReference type="EMBL" id="LT629757">
    <property type="protein sequence ID" value="SDS75892.1"/>
    <property type="molecule type" value="Genomic_DNA"/>
</dbReference>
<evidence type="ECO:0000256" key="2">
    <source>
        <dbReference type="ARBA" id="ARBA00022525"/>
    </source>
</evidence>
<dbReference type="InterPro" id="IPR001343">
    <property type="entry name" value="Hemolysn_Ca-bd"/>
</dbReference>
<dbReference type="OrthoDB" id="3755848at2"/>
<dbReference type="RefSeq" id="WP_091730399.1">
    <property type="nucleotide sequence ID" value="NZ_LT629757.1"/>
</dbReference>
<dbReference type="Gene3D" id="2.150.10.10">
    <property type="entry name" value="Serralysin-like metalloprotease, C-terminal"/>
    <property type="match status" value="2"/>
</dbReference>
<feature type="region of interest" description="Disordered" evidence="3">
    <location>
        <begin position="68"/>
        <end position="163"/>
    </location>
</feature>